<protein>
    <submittedName>
        <fullName evidence="2">Uncharacterized protein</fullName>
    </submittedName>
</protein>
<keyword evidence="3" id="KW-1185">Reference proteome</keyword>
<dbReference type="Proteomes" id="UP000270094">
    <property type="component" value="Unassembled WGS sequence"/>
</dbReference>
<dbReference type="AlphaFoldDB" id="A0A3P7L6D6"/>
<feature type="region of interest" description="Disordered" evidence="1">
    <location>
        <begin position="34"/>
        <end position="75"/>
    </location>
</feature>
<sequence>MIDGKIEDTESGTVMAMWGNTLMRGAVRTALKLQQKDGEETTEENKEESDVETKPQAEEAEAQKHGELHSFSNKG</sequence>
<feature type="compositionally biased region" description="Acidic residues" evidence="1">
    <location>
        <begin position="40"/>
        <end position="50"/>
    </location>
</feature>
<reference evidence="2 3" key="1">
    <citation type="submission" date="2018-11" db="EMBL/GenBank/DDBJ databases">
        <authorList>
            <consortium name="Pathogen Informatics"/>
        </authorList>
    </citation>
    <scope>NUCLEOTIDE SEQUENCE [LARGE SCALE GENOMIC DNA]</scope>
</reference>
<proteinExistence type="predicted"/>
<organism evidence="2 3">
    <name type="scientific">Strongylus vulgaris</name>
    <name type="common">Blood worm</name>
    <dbReference type="NCBI Taxonomy" id="40348"/>
    <lineage>
        <taxon>Eukaryota</taxon>
        <taxon>Metazoa</taxon>
        <taxon>Ecdysozoa</taxon>
        <taxon>Nematoda</taxon>
        <taxon>Chromadorea</taxon>
        <taxon>Rhabditida</taxon>
        <taxon>Rhabditina</taxon>
        <taxon>Rhabditomorpha</taxon>
        <taxon>Strongyloidea</taxon>
        <taxon>Strongylidae</taxon>
        <taxon>Strongylus</taxon>
    </lineage>
</organism>
<evidence type="ECO:0000313" key="3">
    <source>
        <dbReference type="Proteomes" id="UP000270094"/>
    </source>
</evidence>
<name>A0A3P7L6D6_STRVU</name>
<accession>A0A3P7L6D6</accession>
<dbReference type="EMBL" id="UYYB01101499">
    <property type="protein sequence ID" value="VDM78295.1"/>
    <property type="molecule type" value="Genomic_DNA"/>
</dbReference>
<evidence type="ECO:0000256" key="1">
    <source>
        <dbReference type="SAM" id="MobiDB-lite"/>
    </source>
</evidence>
<feature type="compositionally biased region" description="Basic and acidic residues" evidence="1">
    <location>
        <begin position="51"/>
        <end position="68"/>
    </location>
</feature>
<gene>
    <name evidence="2" type="ORF">SVUK_LOCUS13293</name>
</gene>
<dbReference type="OrthoDB" id="5821797at2759"/>
<evidence type="ECO:0000313" key="2">
    <source>
        <dbReference type="EMBL" id="VDM78295.1"/>
    </source>
</evidence>